<keyword evidence="2 6" id="KW-0812">Transmembrane</keyword>
<feature type="domain" description="Major facilitator superfamily (MFS) profile" evidence="7">
    <location>
        <begin position="1"/>
        <end position="148"/>
    </location>
</feature>
<evidence type="ECO:0000256" key="2">
    <source>
        <dbReference type="ARBA" id="ARBA00022692"/>
    </source>
</evidence>
<feature type="transmembrane region" description="Helical" evidence="6">
    <location>
        <begin position="59"/>
        <end position="84"/>
    </location>
</feature>
<feature type="region of interest" description="Disordered" evidence="5">
    <location>
        <begin position="1"/>
        <end position="24"/>
    </location>
</feature>
<protein>
    <submittedName>
        <fullName evidence="8">MFS transporter</fullName>
    </submittedName>
</protein>
<dbReference type="PANTHER" id="PTHR23531:SF2">
    <property type="entry name" value="PERMEASE"/>
    <property type="match status" value="1"/>
</dbReference>
<evidence type="ECO:0000256" key="3">
    <source>
        <dbReference type="ARBA" id="ARBA00022989"/>
    </source>
</evidence>
<dbReference type="PROSITE" id="PS50850">
    <property type="entry name" value="MFS"/>
    <property type="match status" value="1"/>
</dbReference>
<evidence type="ECO:0000313" key="8">
    <source>
        <dbReference type="EMBL" id="MFD0883823.1"/>
    </source>
</evidence>
<sequence>LGDGTPRTVGPAAEEHPVDGRPMVGRHGDRYGSAGLVVPALLASAAGMLLTALTNDAVAVVTGVVLFSAGFGIAQNATLTLMYARVTASGYGTVTALWNFAYDAGMGVGAVAFGMIAERTGYPLAFALTAVLTLTALLPALTDRAAND</sequence>
<reference evidence="9" key="1">
    <citation type="journal article" date="2019" name="Int. J. Syst. Evol. Microbiol.">
        <title>The Global Catalogue of Microorganisms (GCM) 10K type strain sequencing project: providing services to taxonomists for standard genome sequencing and annotation.</title>
        <authorList>
            <consortium name="The Broad Institute Genomics Platform"/>
            <consortium name="The Broad Institute Genome Sequencing Center for Infectious Disease"/>
            <person name="Wu L."/>
            <person name="Ma J."/>
        </authorList>
    </citation>
    <scope>NUCLEOTIDE SEQUENCE [LARGE SCALE GENOMIC DNA]</scope>
    <source>
        <strain evidence="9">CCUG 62974</strain>
    </source>
</reference>
<dbReference type="InterPro" id="IPR052714">
    <property type="entry name" value="MFS_Exporter"/>
</dbReference>
<accession>A0ABW3DMH5</accession>
<organism evidence="8 9">
    <name type="scientific">Streptosporangium algeriense</name>
    <dbReference type="NCBI Taxonomy" id="1682748"/>
    <lineage>
        <taxon>Bacteria</taxon>
        <taxon>Bacillati</taxon>
        <taxon>Actinomycetota</taxon>
        <taxon>Actinomycetes</taxon>
        <taxon>Streptosporangiales</taxon>
        <taxon>Streptosporangiaceae</taxon>
        <taxon>Streptosporangium</taxon>
    </lineage>
</organism>
<dbReference type="InterPro" id="IPR036259">
    <property type="entry name" value="MFS_trans_sf"/>
</dbReference>
<gene>
    <name evidence="8" type="ORF">ACFQ08_04535</name>
</gene>
<evidence type="ECO:0000259" key="7">
    <source>
        <dbReference type="PROSITE" id="PS50850"/>
    </source>
</evidence>
<dbReference type="InterPro" id="IPR020846">
    <property type="entry name" value="MFS_dom"/>
</dbReference>
<dbReference type="Pfam" id="PF07690">
    <property type="entry name" value="MFS_1"/>
    <property type="match status" value="1"/>
</dbReference>
<keyword evidence="3 6" id="KW-1133">Transmembrane helix</keyword>
<evidence type="ECO:0000256" key="5">
    <source>
        <dbReference type="SAM" id="MobiDB-lite"/>
    </source>
</evidence>
<feature type="transmembrane region" description="Helical" evidence="6">
    <location>
        <begin position="31"/>
        <end position="53"/>
    </location>
</feature>
<comment type="caution">
    <text evidence="8">The sequence shown here is derived from an EMBL/GenBank/DDBJ whole genome shotgun (WGS) entry which is preliminary data.</text>
</comment>
<dbReference type="EMBL" id="JBHTHX010000077">
    <property type="protein sequence ID" value="MFD0883823.1"/>
    <property type="molecule type" value="Genomic_DNA"/>
</dbReference>
<comment type="subcellular location">
    <subcellularLocation>
        <location evidence="1">Cell membrane</location>
        <topology evidence="1">Multi-pass membrane protein</topology>
    </subcellularLocation>
</comment>
<proteinExistence type="predicted"/>
<evidence type="ECO:0000256" key="6">
    <source>
        <dbReference type="SAM" id="Phobius"/>
    </source>
</evidence>
<dbReference type="Gene3D" id="1.20.1250.20">
    <property type="entry name" value="MFS general substrate transporter like domains"/>
    <property type="match status" value="1"/>
</dbReference>
<keyword evidence="9" id="KW-1185">Reference proteome</keyword>
<keyword evidence="4 6" id="KW-0472">Membrane</keyword>
<feature type="non-terminal residue" evidence="8">
    <location>
        <position position="1"/>
    </location>
</feature>
<evidence type="ECO:0000256" key="1">
    <source>
        <dbReference type="ARBA" id="ARBA00004651"/>
    </source>
</evidence>
<feature type="transmembrane region" description="Helical" evidence="6">
    <location>
        <begin position="96"/>
        <end position="116"/>
    </location>
</feature>
<dbReference type="InterPro" id="IPR011701">
    <property type="entry name" value="MFS"/>
</dbReference>
<dbReference type="PANTHER" id="PTHR23531">
    <property type="entry name" value="QUINOLENE RESISTANCE PROTEIN NORA"/>
    <property type="match status" value="1"/>
</dbReference>
<name>A0ABW3DMH5_9ACTN</name>
<feature type="transmembrane region" description="Helical" evidence="6">
    <location>
        <begin position="122"/>
        <end position="141"/>
    </location>
</feature>
<evidence type="ECO:0000313" key="9">
    <source>
        <dbReference type="Proteomes" id="UP001597024"/>
    </source>
</evidence>
<dbReference type="SUPFAM" id="SSF103473">
    <property type="entry name" value="MFS general substrate transporter"/>
    <property type="match status" value="1"/>
</dbReference>
<evidence type="ECO:0000256" key="4">
    <source>
        <dbReference type="ARBA" id="ARBA00023136"/>
    </source>
</evidence>
<dbReference type="Proteomes" id="UP001597024">
    <property type="component" value="Unassembled WGS sequence"/>
</dbReference>